<reference evidence="1" key="1">
    <citation type="journal article" date="2022" name="bioRxiv">
        <title>Sequencing and chromosome-scale assembly of the giantPleurodeles waltlgenome.</title>
        <authorList>
            <person name="Brown T."/>
            <person name="Elewa A."/>
            <person name="Iarovenko S."/>
            <person name="Subramanian E."/>
            <person name="Araus A.J."/>
            <person name="Petzold A."/>
            <person name="Susuki M."/>
            <person name="Suzuki K.-i.T."/>
            <person name="Hayashi T."/>
            <person name="Toyoda A."/>
            <person name="Oliveira C."/>
            <person name="Osipova E."/>
            <person name="Leigh N.D."/>
            <person name="Simon A."/>
            <person name="Yun M.H."/>
        </authorList>
    </citation>
    <scope>NUCLEOTIDE SEQUENCE</scope>
    <source>
        <strain evidence="1">20211129_DDA</strain>
        <tissue evidence="1">Liver</tissue>
    </source>
</reference>
<accession>A0AAV7NTX9</accession>
<evidence type="ECO:0000313" key="2">
    <source>
        <dbReference type="Proteomes" id="UP001066276"/>
    </source>
</evidence>
<dbReference type="AlphaFoldDB" id="A0AAV7NTX9"/>
<sequence length="83" mass="9327">MAVAGGKGTLFPLPVPCVGETATRVLGRLSTRRMPQLEMVAALYQRVYEGKVFFRLPVTVRWVLPHLLTKSAKCFFIDIILNH</sequence>
<dbReference type="EMBL" id="JANPWB010000012">
    <property type="protein sequence ID" value="KAJ1119556.1"/>
    <property type="molecule type" value="Genomic_DNA"/>
</dbReference>
<comment type="caution">
    <text evidence="1">The sequence shown here is derived from an EMBL/GenBank/DDBJ whole genome shotgun (WGS) entry which is preliminary data.</text>
</comment>
<proteinExistence type="predicted"/>
<evidence type="ECO:0000313" key="1">
    <source>
        <dbReference type="EMBL" id="KAJ1119556.1"/>
    </source>
</evidence>
<name>A0AAV7NTX9_PLEWA</name>
<organism evidence="1 2">
    <name type="scientific">Pleurodeles waltl</name>
    <name type="common">Iberian ribbed newt</name>
    <dbReference type="NCBI Taxonomy" id="8319"/>
    <lineage>
        <taxon>Eukaryota</taxon>
        <taxon>Metazoa</taxon>
        <taxon>Chordata</taxon>
        <taxon>Craniata</taxon>
        <taxon>Vertebrata</taxon>
        <taxon>Euteleostomi</taxon>
        <taxon>Amphibia</taxon>
        <taxon>Batrachia</taxon>
        <taxon>Caudata</taxon>
        <taxon>Salamandroidea</taxon>
        <taxon>Salamandridae</taxon>
        <taxon>Pleurodelinae</taxon>
        <taxon>Pleurodeles</taxon>
    </lineage>
</organism>
<dbReference type="Proteomes" id="UP001066276">
    <property type="component" value="Chromosome 8"/>
</dbReference>
<protein>
    <submittedName>
        <fullName evidence="1">Uncharacterized protein</fullName>
    </submittedName>
</protein>
<gene>
    <name evidence="1" type="ORF">NDU88_007741</name>
</gene>
<keyword evidence="2" id="KW-1185">Reference proteome</keyword>